<protein>
    <submittedName>
        <fullName evidence="2">Uncharacterized protein</fullName>
    </submittedName>
</protein>
<dbReference type="EMBL" id="MK623257">
    <property type="protein sequence ID" value="QEG56949.1"/>
    <property type="molecule type" value="Genomic_DNA"/>
</dbReference>
<evidence type="ECO:0000256" key="1">
    <source>
        <dbReference type="SAM" id="MobiDB-lite"/>
    </source>
</evidence>
<sequence length="100" mass="11550">MQFKTLFSTTSCFNSYSSNINKNLLLLPLILARGFGRRKLRYPSEFSGLKNSSRKSSKLWPLTPNPENNNRSANLSLTKSICNLKALIFYRYIIFLHETN</sequence>
<proteinExistence type="predicted"/>
<dbReference type="AlphaFoldDB" id="A0A5B9RCA2"/>
<keyword evidence="2" id="KW-0496">Mitochondrion</keyword>
<accession>A0A5B9RCA2</accession>
<gene>
    <name evidence="2" type="ORF">PPIT_000068</name>
</gene>
<reference evidence="2" key="2">
    <citation type="submission" date="2019-03" db="EMBL/GenBank/DDBJ databases">
        <authorList>
            <person name="Lee H.-H."/>
            <person name="Tsai I.J."/>
        </authorList>
    </citation>
    <scope>NUCLEOTIDE SEQUENCE</scope>
    <source>
        <strain evidence="2">BCRC 35384</strain>
    </source>
</reference>
<reference evidence="2" key="1">
    <citation type="journal article" date="2019" name="Genome Biol. Evol.">
        <title>Evidence of extensive intraspecific noncoding reshuffling in a 169-kb mitochondrial genome of a basidiomycetous fungus.</title>
        <authorList>
            <person name="Lee H.H."/>
            <person name="Ke H.M."/>
            <person name="Lin C.I."/>
            <person name="Lee T.J."/>
            <person name="Chung C.L."/>
            <person name="Tsai I.J."/>
        </authorList>
    </citation>
    <scope>NUCLEOTIDE SEQUENCE</scope>
    <source>
        <strain evidence="2">BCRC 35384</strain>
    </source>
</reference>
<organism evidence="2">
    <name type="scientific">Porodaedalea pini</name>
    <dbReference type="NCBI Taxonomy" id="108901"/>
    <lineage>
        <taxon>Eukaryota</taxon>
        <taxon>Fungi</taxon>
        <taxon>Dikarya</taxon>
        <taxon>Basidiomycota</taxon>
        <taxon>Agaricomycotina</taxon>
        <taxon>Agaricomycetes</taxon>
        <taxon>Hymenochaetales</taxon>
        <taxon>Hymenochaetaceae</taxon>
        <taxon>Porodaedalea</taxon>
    </lineage>
</organism>
<geneLocation type="mitochondrion" evidence="2"/>
<feature type="region of interest" description="Disordered" evidence="1">
    <location>
        <begin position="46"/>
        <end position="71"/>
    </location>
</feature>
<name>A0A5B9RCA2_9AGAM</name>
<evidence type="ECO:0000313" key="2">
    <source>
        <dbReference type="EMBL" id="QEG56949.1"/>
    </source>
</evidence>